<evidence type="ECO:0000313" key="3">
    <source>
        <dbReference type="Proteomes" id="UP000183894"/>
    </source>
</evidence>
<keyword evidence="1" id="KW-1133">Transmembrane helix</keyword>
<dbReference type="AlphaFoldDB" id="A0A1H7UZE6"/>
<proteinExistence type="predicted"/>
<keyword evidence="1" id="KW-0812">Transmembrane</keyword>
<sequence length="184" mass="20428">MRDTPMRRLAGLLVLLGCLFAFTVAFGALSPNPAVGSYPDGKHLDADYDAWVGEKTEVWGTVVQTDPLVIEDEFGAGESIRLELTGTTLDPQLGERVAVFGVVQPGHTLRVVNAFTIPATNFTYMYLVSFGAGLWVLTRLVRTWRVDRRTWSLEPRPTPLSWRRLLGVDNSTESRPYQTEGDDA</sequence>
<dbReference type="Proteomes" id="UP000183894">
    <property type="component" value="Unassembled WGS sequence"/>
</dbReference>
<organism evidence="2 3">
    <name type="scientific">Haloferax larsenii</name>
    <dbReference type="NCBI Taxonomy" id="302484"/>
    <lineage>
        <taxon>Archaea</taxon>
        <taxon>Methanobacteriati</taxon>
        <taxon>Methanobacteriota</taxon>
        <taxon>Stenosarchaea group</taxon>
        <taxon>Halobacteria</taxon>
        <taxon>Halobacteriales</taxon>
        <taxon>Haloferacaceae</taxon>
        <taxon>Haloferax</taxon>
    </lineage>
</organism>
<dbReference type="Pfam" id="PF26045">
    <property type="entry name" value="OB_2TM_halo"/>
    <property type="match status" value="1"/>
</dbReference>
<dbReference type="OrthoDB" id="206389at2157"/>
<dbReference type="EMBL" id="FOAD01000015">
    <property type="protein sequence ID" value="SEM02149.1"/>
    <property type="molecule type" value="Genomic_DNA"/>
</dbReference>
<name>A0A1H7UZE6_HALLR</name>
<dbReference type="RefSeq" id="WP_074796695.1">
    <property type="nucleotide sequence ID" value="NZ_FOAD01000015.1"/>
</dbReference>
<keyword evidence="1" id="KW-0472">Membrane</keyword>
<reference evidence="2 3" key="1">
    <citation type="submission" date="2016-10" db="EMBL/GenBank/DDBJ databases">
        <authorList>
            <person name="de Groot N.N."/>
        </authorList>
    </citation>
    <scope>NUCLEOTIDE SEQUENCE [LARGE SCALE GENOMIC DNA]</scope>
    <source>
        <strain evidence="2 3">CDM_5</strain>
    </source>
</reference>
<accession>A0A1H7UZE6</accession>
<evidence type="ECO:0000256" key="1">
    <source>
        <dbReference type="SAM" id="Phobius"/>
    </source>
</evidence>
<evidence type="ECO:0000313" key="2">
    <source>
        <dbReference type="EMBL" id="SEM02149.1"/>
    </source>
</evidence>
<feature type="transmembrane region" description="Helical" evidence="1">
    <location>
        <begin position="123"/>
        <end position="141"/>
    </location>
</feature>
<protein>
    <submittedName>
        <fullName evidence="2">Uncharacterized protein</fullName>
    </submittedName>
</protein>
<dbReference type="InterPro" id="IPR058927">
    <property type="entry name" value="OB_2TM"/>
</dbReference>
<gene>
    <name evidence="2" type="ORF">SAMN04488691_11534</name>
</gene>